<dbReference type="Pfam" id="PF13545">
    <property type="entry name" value="HTH_Crp_2"/>
    <property type="match status" value="1"/>
</dbReference>
<evidence type="ECO:0000259" key="4">
    <source>
        <dbReference type="PROSITE" id="PS50042"/>
    </source>
</evidence>
<dbReference type="PROSITE" id="PS50042">
    <property type="entry name" value="CNMP_BINDING_3"/>
    <property type="match status" value="1"/>
</dbReference>
<dbReference type="RefSeq" id="WP_237966931.1">
    <property type="nucleotide sequence ID" value="NZ_JAKNHQ010000013.1"/>
</dbReference>
<comment type="caution">
    <text evidence="6">The sequence shown here is derived from an EMBL/GenBank/DDBJ whole genome shotgun (WGS) entry which is preliminary data.</text>
</comment>
<dbReference type="InterPro" id="IPR012318">
    <property type="entry name" value="HTH_CRP"/>
</dbReference>
<dbReference type="InterPro" id="IPR036390">
    <property type="entry name" value="WH_DNA-bd_sf"/>
</dbReference>
<dbReference type="EMBL" id="JAKNHQ010000013">
    <property type="protein sequence ID" value="MCG4611235.1"/>
    <property type="molecule type" value="Genomic_DNA"/>
</dbReference>
<protein>
    <submittedName>
        <fullName evidence="6">Crp/Fnr family transcriptional regulator</fullName>
    </submittedName>
</protein>
<dbReference type="CDD" id="cd00038">
    <property type="entry name" value="CAP_ED"/>
    <property type="match status" value="1"/>
</dbReference>
<reference evidence="6 7" key="1">
    <citation type="submission" date="2022-01" db="EMBL/GenBank/DDBJ databases">
        <title>Collection of gut derived symbiotic bacterial strains cultured from healthy donors.</title>
        <authorList>
            <person name="Lin H."/>
            <person name="Kohout C."/>
            <person name="Waligurski E."/>
            <person name="Pamer E.G."/>
        </authorList>
    </citation>
    <scope>NUCLEOTIDE SEQUENCE [LARGE SCALE GENOMIC DNA]</scope>
    <source>
        <strain evidence="6 7">DFI.7.58</strain>
    </source>
</reference>
<evidence type="ECO:0000313" key="7">
    <source>
        <dbReference type="Proteomes" id="UP001298681"/>
    </source>
</evidence>
<dbReference type="PROSITE" id="PS51063">
    <property type="entry name" value="HTH_CRP_2"/>
    <property type="match status" value="1"/>
</dbReference>
<keyword evidence="3" id="KW-0804">Transcription</keyword>
<evidence type="ECO:0000256" key="3">
    <source>
        <dbReference type="ARBA" id="ARBA00023163"/>
    </source>
</evidence>
<dbReference type="InterPro" id="IPR000595">
    <property type="entry name" value="cNMP-bd_dom"/>
</dbReference>
<evidence type="ECO:0000259" key="5">
    <source>
        <dbReference type="PROSITE" id="PS51063"/>
    </source>
</evidence>
<name>A0ABS9MK96_9FIRM</name>
<evidence type="ECO:0000256" key="1">
    <source>
        <dbReference type="ARBA" id="ARBA00023015"/>
    </source>
</evidence>
<dbReference type="PANTHER" id="PTHR24567:SF58">
    <property type="entry name" value="CYCLIC AMP-BINDING REGULATORY PROTEIN"/>
    <property type="match status" value="1"/>
</dbReference>
<dbReference type="SMART" id="SM00100">
    <property type="entry name" value="cNMP"/>
    <property type="match status" value="1"/>
</dbReference>
<dbReference type="Proteomes" id="UP001298681">
    <property type="component" value="Unassembled WGS sequence"/>
</dbReference>
<dbReference type="Gene3D" id="2.60.120.10">
    <property type="entry name" value="Jelly Rolls"/>
    <property type="match status" value="1"/>
</dbReference>
<dbReference type="SUPFAM" id="SSF51206">
    <property type="entry name" value="cAMP-binding domain-like"/>
    <property type="match status" value="1"/>
</dbReference>
<keyword evidence="2" id="KW-0238">DNA-binding</keyword>
<dbReference type="InterPro" id="IPR014710">
    <property type="entry name" value="RmlC-like_jellyroll"/>
</dbReference>
<dbReference type="InterPro" id="IPR050397">
    <property type="entry name" value="Env_Response_Regulators"/>
</dbReference>
<dbReference type="InterPro" id="IPR018490">
    <property type="entry name" value="cNMP-bd_dom_sf"/>
</dbReference>
<gene>
    <name evidence="6" type="ORF">L0P57_09880</name>
</gene>
<dbReference type="PANTHER" id="PTHR24567">
    <property type="entry name" value="CRP FAMILY TRANSCRIPTIONAL REGULATORY PROTEIN"/>
    <property type="match status" value="1"/>
</dbReference>
<sequence>MKKYNEILECVPLFRGISEEERQQMLDCLRAQQQRFAAGAVILLAGDPADRVGVLLEGRAQVIREEFSGSRTILTGLNPGNLFAEAFACASGEHKTLPVTVLAVAESVVLWMDYRKILRACPAGCAFHHRLVENMLAVVADKNLMLNRRIGHLSKRSTREKLLSYLSEQAALHGSAAFSIPFDRQQLADYLCVERSAMSAVLSKLREEGVLEVERNRFRLKQLPR</sequence>
<keyword evidence="7" id="KW-1185">Reference proteome</keyword>
<feature type="domain" description="Cyclic nucleotide-binding" evidence="4">
    <location>
        <begin position="13"/>
        <end position="138"/>
    </location>
</feature>
<feature type="domain" description="HTH crp-type" evidence="5">
    <location>
        <begin position="156"/>
        <end position="224"/>
    </location>
</feature>
<dbReference type="SUPFAM" id="SSF46785">
    <property type="entry name" value="Winged helix' DNA-binding domain"/>
    <property type="match status" value="1"/>
</dbReference>
<evidence type="ECO:0000313" key="6">
    <source>
        <dbReference type="EMBL" id="MCG4611235.1"/>
    </source>
</evidence>
<dbReference type="Pfam" id="PF00027">
    <property type="entry name" value="cNMP_binding"/>
    <property type="match status" value="1"/>
</dbReference>
<proteinExistence type="predicted"/>
<evidence type="ECO:0000256" key="2">
    <source>
        <dbReference type="ARBA" id="ARBA00023125"/>
    </source>
</evidence>
<keyword evidence="1" id="KW-0805">Transcription regulation</keyword>
<organism evidence="6 7">
    <name type="scientific">Anaeromassilibacillus senegalensis</name>
    <dbReference type="NCBI Taxonomy" id="1673717"/>
    <lineage>
        <taxon>Bacteria</taxon>
        <taxon>Bacillati</taxon>
        <taxon>Bacillota</taxon>
        <taxon>Clostridia</taxon>
        <taxon>Eubacteriales</taxon>
        <taxon>Acutalibacteraceae</taxon>
        <taxon>Anaeromassilibacillus</taxon>
    </lineage>
</organism>
<accession>A0ABS9MK96</accession>